<dbReference type="PANTHER" id="PTHR11311:SF15">
    <property type="entry name" value="SPONDIN-2"/>
    <property type="match status" value="1"/>
</dbReference>
<feature type="domain" description="Spondin" evidence="2">
    <location>
        <begin position="27"/>
        <end position="214"/>
    </location>
</feature>
<name>A0ABM7VKJ0_9BACT</name>
<gene>
    <name evidence="3" type="ORF">PEPS_37700</name>
</gene>
<dbReference type="InterPro" id="IPR038678">
    <property type="entry name" value="Spondin_N_sf"/>
</dbReference>
<dbReference type="InterPro" id="IPR009465">
    <property type="entry name" value="Spondin_N"/>
</dbReference>
<proteinExistence type="predicted"/>
<dbReference type="InterPro" id="IPR051418">
    <property type="entry name" value="Spondin/Thrombospondin_T1"/>
</dbReference>
<reference evidence="3 4" key="1">
    <citation type="submission" date="2021-12" db="EMBL/GenBank/DDBJ databases">
        <title>Genome sequencing of bacteria with rrn-lacking chromosome and rrn-plasmid.</title>
        <authorList>
            <person name="Anda M."/>
            <person name="Iwasaki W."/>
        </authorList>
    </citation>
    <scope>NUCLEOTIDE SEQUENCE [LARGE SCALE GENOMIC DNA]</scope>
    <source>
        <strain evidence="3 4">NBRC 101262</strain>
        <plasmid evidence="3 4">pPP3</plasmid>
    </source>
</reference>
<protein>
    <recommendedName>
        <fullName evidence="2">Spondin domain-containing protein</fullName>
    </recommendedName>
</protein>
<dbReference type="EMBL" id="AP025295">
    <property type="protein sequence ID" value="BDD01490.1"/>
    <property type="molecule type" value="Genomic_DNA"/>
</dbReference>
<feature type="chain" id="PRO_5045193078" description="Spondin domain-containing protein" evidence="1">
    <location>
        <begin position="24"/>
        <end position="229"/>
    </location>
</feature>
<sequence length="229" mass="24555">MKLVKQPFLLFLFFALISSSSCSDDNNNSTTPNPTEATYEVTFTFDWSEKNFPADYPSNPHFSPLIGWSHKDTDYLKIGTMATEGIKIMAETGGTSTMKSELDKMIADGEGLQSVTGSGVSGSGVGAITVEIKVNNQYPMVSLVTMVAPSPDWYVGAVNVSLLENGEFVSMKTIEELPVYDAGTDSGSTYTSPNAPTDPKENISMFVSAPLGDGIELIGTIASVTFKKK</sequence>
<feature type="signal peptide" evidence="1">
    <location>
        <begin position="1"/>
        <end position="23"/>
    </location>
</feature>
<keyword evidence="4" id="KW-1185">Reference proteome</keyword>
<dbReference type="PROSITE" id="PS51257">
    <property type="entry name" value="PROKAR_LIPOPROTEIN"/>
    <property type="match status" value="1"/>
</dbReference>
<accession>A0ABM7VKJ0</accession>
<dbReference type="Gene3D" id="2.60.40.2130">
    <property type="entry name" value="F-spondin domain"/>
    <property type="match status" value="1"/>
</dbReference>
<dbReference type="PANTHER" id="PTHR11311">
    <property type="entry name" value="SPONDIN"/>
    <property type="match status" value="1"/>
</dbReference>
<keyword evidence="3" id="KW-0614">Plasmid</keyword>
<dbReference type="RefSeq" id="WP_338398960.1">
    <property type="nucleotide sequence ID" value="NZ_AP025295.1"/>
</dbReference>
<evidence type="ECO:0000256" key="1">
    <source>
        <dbReference type="SAM" id="SignalP"/>
    </source>
</evidence>
<evidence type="ECO:0000313" key="4">
    <source>
        <dbReference type="Proteomes" id="UP001354989"/>
    </source>
</evidence>
<keyword evidence="1" id="KW-0732">Signal</keyword>
<dbReference type="PROSITE" id="PS51020">
    <property type="entry name" value="SPONDIN"/>
    <property type="match status" value="1"/>
</dbReference>
<geneLocation type="plasmid" evidence="3 4">
    <name>pPP3</name>
</geneLocation>
<evidence type="ECO:0000259" key="2">
    <source>
        <dbReference type="PROSITE" id="PS51020"/>
    </source>
</evidence>
<dbReference type="Pfam" id="PF06468">
    <property type="entry name" value="Spond_N"/>
    <property type="match status" value="1"/>
</dbReference>
<dbReference type="Proteomes" id="UP001354989">
    <property type="component" value="Plasmid pPP3"/>
</dbReference>
<dbReference type="NCBIfam" id="NF038123">
    <property type="entry name" value="NF038123_dom"/>
    <property type="match status" value="1"/>
</dbReference>
<evidence type="ECO:0000313" key="3">
    <source>
        <dbReference type="EMBL" id="BDD01490.1"/>
    </source>
</evidence>
<organism evidence="3 4">
    <name type="scientific">Persicobacter psychrovividus</name>
    <dbReference type="NCBI Taxonomy" id="387638"/>
    <lineage>
        <taxon>Bacteria</taxon>
        <taxon>Pseudomonadati</taxon>
        <taxon>Bacteroidota</taxon>
        <taxon>Cytophagia</taxon>
        <taxon>Cytophagales</taxon>
        <taxon>Persicobacteraceae</taxon>
        <taxon>Persicobacter</taxon>
    </lineage>
</organism>